<evidence type="ECO:0000256" key="7">
    <source>
        <dbReference type="ARBA" id="ARBA00038781"/>
    </source>
</evidence>
<keyword evidence="4" id="KW-0547">Nucleotide-binding</keyword>
<comment type="catalytic activity">
    <reaction evidence="10">
        <text>tungstate(in) + ATP + H2O = tungstate(out) + ADP + phosphate + H(+)</text>
        <dbReference type="Rhea" id="RHEA:35027"/>
        <dbReference type="ChEBI" id="CHEBI:15377"/>
        <dbReference type="ChEBI" id="CHEBI:15378"/>
        <dbReference type="ChEBI" id="CHEBI:30616"/>
        <dbReference type="ChEBI" id="CHEBI:43474"/>
        <dbReference type="ChEBI" id="CHEBI:46502"/>
        <dbReference type="ChEBI" id="CHEBI:456216"/>
        <dbReference type="EC" id="7.3.2.6"/>
    </reaction>
</comment>
<reference evidence="13" key="1">
    <citation type="submission" date="2022-09" db="EMBL/GenBank/DDBJ databases">
        <title>Haloadaptaus new haloarchaeum isolated from saline soil.</title>
        <authorList>
            <person name="Duran-Viseras A."/>
            <person name="Sanchez-Porro C."/>
            <person name="Ventosa A."/>
        </authorList>
    </citation>
    <scope>NUCLEOTIDE SEQUENCE</scope>
    <source>
        <strain evidence="13">F3-133</strain>
    </source>
</reference>
<dbReference type="InterPro" id="IPR017871">
    <property type="entry name" value="ABC_transporter-like_CS"/>
</dbReference>
<dbReference type="Pfam" id="PF00005">
    <property type="entry name" value="ABC_tran"/>
    <property type="match status" value="1"/>
</dbReference>
<keyword evidence="14" id="KW-1185">Reference proteome</keyword>
<keyword evidence="5 13" id="KW-0067">ATP-binding</keyword>
<evidence type="ECO:0000256" key="4">
    <source>
        <dbReference type="ARBA" id="ARBA00022741"/>
    </source>
</evidence>
<comment type="subunit">
    <text evidence="7">The complex is composed of two ATP-binding proteins (WtpC), two transmembrane proteins (WtpB) and a solute-binding protein (WtpA).</text>
</comment>
<comment type="similarity">
    <text evidence="6">Belongs to the ABC transporter superfamily. Sulfate/tungstate importer (TC 3.A.1.6) family.</text>
</comment>
<accession>A0A9Q4C446</accession>
<dbReference type="GO" id="GO:0005886">
    <property type="term" value="C:plasma membrane"/>
    <property type="evidence" value="ECO:0007669"/>
    <property type="project" value="UniProtKB-SubCell"/>
</dbReference>
<comment type="function">
    <text evidence="11">Part of the ABC transporter complex WtpABC involved in molybdate/tungstate import. Responsible for energy coupling to the transport system.</text>
</comment>
<evidence type="ECO:0000313" key="13">
    <source>
        <dbReference type="EMBL" id="MCX2818732.1"/>
    </source>
</evidence>
<evidence type="ECO:0000256" key="11">
    <source>
        <dbReference type="ARBA" id="ARBA00057369"/>
    </source>
</evidence>
<name>A0A9Q4C446_9EURY</name>
<dbReference type="RefSeq" id="WP_266086573.1">
    <property type="nucleotide sequence ID" value="NZ_RKLV01000004.1"/>
</dbReference>
<dbReference type="GO" id="GO:0005524">
    <property type="term" value="F:ATP binding"/>
    <property type="evidence" value="ECO:0007669"/>
    <property type="project" value="UniProtKB-KW"/>
</dbReference>
<evidence type="ECO:0000313" key="14">
    <source>
        <dbReference type="Proteomes" id="UP001149411"/>
    </source>
</evidence>
<dbReference type="InterPro" id="IPR003593">
    <property type="entry name" value="AAA+_ATPase"/>
</dbReference>
<feature type="domain" description="ABC transporter" evidence="12">
    <location>
        <begin position="17"/>
        <end position="248"/>
    </location>
</feature>
<dbReference type="SUPFAM" id="SSF52540">
    <property type="entry name" value="P-loop containing nucleoside triphosphate hydrolases"/>
    <property type="match status" value="1"/>
</dbReference>
<evidence type="ECO:0000256" key="2">
    <source>
        <dbReference type="ARBA" id="ARBA00022448"/>
    </source>
</evidence>
<keyword evidence="3" id="KW-0500">Molybdenum</keyword>
<evidence type="ECO:0000256" key="8">
    <source>
        <dbReference type="ARBA" id="ARBA00039025"/>
    </source>
</evidence>
<protein>
    <recommendedName>
        <fullName evidence="9">Molybdate/tungstate import ATP-binding protein WtpC</fullName>
        <ecNumber evidence="8">7.3.2.6</ecNumber>
    </recommendedName>
</protein>
<dbReference type="SMART" id="SM00382">
    <property type="entry name" value="AAA"/>
    <property type="match status" value="1"/>
</dbReference>
<evidence type="ECO:0000256" key="1">
    <source>
        <dbReference type="ARBA" id="ARBA00004236"/>
    </source>
</evidence>
<dbReference type="AlphaFoldDB" id="A0A9Q4C446"/>
<dbReference type="PANTHER" id="PTHR42788">
    <property type="entry name" value="TAURINE IMPORT ATP-BINDING PROTEIN-RELATED"/>
    <property type="match status" value="1"/>
</dbReference>
<evidence type="ECO:0000256" key="10">
    <source>
        <dbReference type="ARBA" id="ARBA00047936"/>
    </source>
</evidence>
<comment type="caution">
    <text evidence="13">The sequence shown here is derived from an EMBL/GenBank/DDBJ whole genome shotgun (WGS) entry which is preliminary data.</text>
</comment>
<sequence>MALKGTEGSAATESRKIELRNVSKTYGTEEESVQALSDVSITVETGEFYCVVGESGCGKTTLLRTIAGLEEPSNGSVLIDGEEVTEPGLDRGMVFQEYALFPWRTVRENIRFGLERPACDCPDCAARVRELIDLVELGGFEEKYPNELSGGMKQRVGIARSLAVDPEILLMDEPFGSVDARTRDRLHSELLDIWEKTGQTVVFVTHDIDEAVTLADRVMVMESDTGAVQSTVSVGLDRPRDRTDHGFVGYVARIRDEVASPANIS</sequence>
<dbReference type="InterPro" id="IPR027417">
    <property type="entry name" value="P-loop_NTPase"/>
</dbReference>
<dbReference type="EC" id="7.3.2.6" evidence="8"/>
<comment type="subcellular location">
    <subcellularLocation>
        <location evidence="1">Cell membrane</location>
    </subcellularLocation>
</comment>
<dbReference type="Proteomes" id="UP001149411">
    <property type="component" value="Unassembled WGS sequence"/>
</dbReference>
<dbReference type="GO" id="GO:1901238">
    <property type="term" value="F:ABC-type tungstate transporter activity"/>
    <property type="evidence" value="ECO:0007669"/>
    <property type="project" value="UniProtKB-EC"/>
</dbReference>
<evidence type="ECO:0000256" key="6">
    <source>
        <dbReference type="ARBA" id="ARBA00038307"/>
    </source>
</evidence>
<evidence type="ECO:0000256" key="5">
    <source>
        <dbReference type="ARBA" id="ARBA00022840"/>
    </source>
</evidence>
<dbReference type="InterPro" id="IPR003439">
    <property type="entry name" value="ABC_transporter-like_ATP-bd"/>
</dbReference>
<dbReference type="PROSITE" id="PS00211">
    <property type="entry name" value="ABC_TRANSPORTER_1"/>
    <property type="match status" value="1"/>
</dbReference>
<dbReference type="EMBL" id="RKLV01000004">
    <property type="protein sequence ID" value="MCX2818732.1"/>
    <property type="molecule type" value="Genomic_DNA"/>
</dbReference>
<evidence type="ECO:0000259" key="12">
    <source>
        <dbReference type="PROSITE" id="PS50893"/>
    </source>
</evidence>
<proteinExistence type="inferred from homology"/>
<keyword evidence="2" id="KW-0813">Transport</keyword>
<evidence type="ECO:0000256" key="9">
    <source>
        <dbReference type="ARBA" id="ARBA00041133"/>
    </source>
</evidence>
<dbReference type="Gene3D" id="3.40.50.300">
    <property type="entry name" value="P-loop containing nucleotide triphosphate hydrolases"/>
    <property type="match status" value="1"/>
</dbReference>
<organism evidence="13 14">
    <name type="scientific">Halorutilus salinus</name>
    <dbReference type="NCBI Taxonomy" id="2487751"/>
    <lineage>
        <taxon>Archaea</taxon>
        <taxon>Methanobacteriati</taxon>
        <taxon>Methanobacteriota</taxon>
        <taxon>Stenosarchaea group</taxon>
        <taxon>Halobacteria</taxon>
        <taxon>Halorutilales</taxon>
        <taxon>Halorutilaceae</taxon>
        <taxon>Halorutilus</taxon>
    </lineage>
</organism>
<dbReference type="CDD" id="cd03293">
    <property type="entry name" value="ABC_NrtD_SsuB_transporters"/>
    <property type="match status" value="1"/>
</dbReference>
<evidence type="ECO:0000256" key="3">
    <source>
        <dbReference type="ARBA" id="ARBA00022505"/>
    </source>
</evidence>
<dbReference type="FunFam" id="3.40.50.300:FF:000425">
    <property type="entry name" value="Probable ABC transporter, ATP-binding subunit"/>
    <property type="match status" value="1"/>
</dbReference>
<gene>
    <name evidence="13" type="ORF">EGH25_05120</name>
</gene>
<dbReference type="PROSITE" id="PS50893">
    <property type="entry name" value="ABC_TRANSPORTER_2"/>
    <property type="match status" value="1"/>
</dbReference>
<dbReference type="GO" id="GO:0016887">
    <property type="term" value="F:ATP hydrolysis activity"/>
    <property type="evidence" value="ECO:0007669"/>
    <property type="project" value="InterPro"/>
</dbReference>
<dbReference type="PANTHER" id="PTHR42788:SF13">
    <property type="entry name" value="ALIPHATIC SULFONATES IMPORT ATP-BINDING PROTEIN SSUB"/>
    <property type="match status" value="1"/>
</dbReference>
<dbReference type="InterPro" id="IPR050166">
    <property type="entry name" value="ABC_transporter_ATP-bind"/>
</dbReference>